<dbReference type="EMBL" id="JAHLPM010000001">
    <property type="protein sequence ID" value="MBU5436839.1"/>
    <property type="molecule type" value="Genomic_DNA"/>
</dbReference>
<dbReference type="GO" id="GO:0004519">
    <property type="term" value="F:endonuclease activity"/>
    <property type="evidence" value="ECO:0007669"/>
    <property type="project" value="UniProtKB-KW"/>
</dbReference>
<dbReference type="RefSeq" id="WP_216516330.1">
    <property type="nucleotide sequence ID" value="NZ_JAHLPM010000001.1"/>
</dbReference>
<dbReference type="PANTHER" id="PTHR30015">
    <property type="entry name" value="MRR RESTRICTION SYSTEM PROTEIN"/>
    <property type="match status" value="1"/>
</dbReference>
<evidence type="ECO:0000313" key="2">
    <source>
        <dbReference type="EMBL" id="MBU5436839.1"/>
    </source>
</evidence>
<keyword evidence="2" id="KW-0378">Hydrolase</keyword>
<name>A0ABS6E3K7_9FIRM</name>
<organism evidence="2 3">
    <name type="scientific">Tissierella simiarum</name>
    <dbReference type="NCBI Taxonomy" id="2841534"/>
    <lineage>
        <taxon>Bacteria</taxon>
        <taxon>Bacillati</taxon>
        <taxon>Bacillota</taxon>
        <taxon>Tissierellia</taxon>
        <taxon>Tissierellales</taxon>
        <taxon>Tissierellaceae</taxon>
        <taxon>Tissierella</taxon>
    </lineage>
</organism>
<comment type="caution">
    <text evidence="2">The sequence shown here is derived from an EMBL/GenBank/DDBJ whole genome shotgun (WGS) entry which is preliminary data.</text>
</comment>
<proteinExistence type="predicted"/>
<keyword evidence="3" id="KW-1185">Reference proteome</keyword>
<evidence type="ECO:0000313" key="3">
    <source>
        <dbReference type="Proteomes" id="UP000749471"/>
    </source>
</evidence>
<gene>
    <name evidence="2" type="ORF">KQI42_02395</name>
</gene>
<dbReference type="PANTHER" id="PTHR30015:SF7">
    <property type="entry name" value="TYPE IV METHYL-DIRECTED RESTRICTION ENZYME ECOKMRR"/>
    <property type="match status" value="1"/>
</dbReference>
<dbReference type="InterPro" id="IPR007560">
    <property type="entry name" value="Restrct_endonuc_IV_Mrr"/>
</dbReference>
<keyword evidence="2" id="KW-0255">Endonuclease</keyword>
<dbReference type="InterPro" id="IPR052906">
    <property type="entry name" value="Type_IV_Methyl-Rstrct_Enzyme"/>
</dbReference>
<feature type="domain" description="Restriction endonuclease type IV Mrr" evidence="1">
    <location>
        <begin position="143"/>
        <end position="252"/>
    </location>
</feature>
<accession>A0ABS6E3K7</accession>
<protein>
    <submittedName>
        <fullName evidence="2">Restriction endonuclease</fullName>
    </submittedName>
</protein>
<reference evidence="2 3" key="1">
    <citation type="submission" date="2021-06" db="EMBL/GenBank/DDBJ databases">
        <authorList>
            <person name="Sun Q."/>
            <person name="Li D."/>
        </authorList>
    </citation>
    <scope>NUCLEOTIDE SEQUENCE [LARGE SCALE GENOMIC DNA]</scope>
    <source>
        <strain evidence="2 3">MSJ-40</strain>
    </source>
</reference>
<dbReference type="Proteomes" id="UP000749471">
    <property type="component" value="Unassembled WGS sequence"/>
</dbReference>
<dbReference type="Pfam" id="PF04471">
    <property type="entry name" value="Mrr_cat"/>
    <property type="match status" value="1"/>
</dbReference>
<sequence>MKTNEFIDGTQLSLEEWLCLLNDNKDKVFPNNYFPTEDMLEEYLSTIDKRSDEEVKNIIRHFLTYSDFLDLDREYQLEGITWILNLLPYYPIRAMEALKSYFIVHMGSISQTFIYGIEETMILICAKFMEHKEDIQEIRDLNCNKLAWLVAEIYTQMGYYTEIISETSDGGVDIIAMRAEGGKREKLLIRCKGNECNITSRHIRETIEEFQLNEETKVVFITSSNFSNETKELPKEYGYLELLDIEDLTKLLNLHLGNYWTHKLENIFFYRELEEDNKILSAW</sequence>
<keyword evidence="2" id="KW-0540">Nuclease</keyword>
<evidence type="ECO:0000259" key="1">
    <source>
        <dbReference type="Pfam" id="PF04471"/>
    </source>
</evidence>